<dbReference type="InterPro" id="IPR011044">
    <property type="entry name" value="Quino_amine_DH_bsu"/>
</dbReference>
<dbReference type="PANTHER" id="PTHR47197:SF3">
    <property type="entry name" value="DIHYDRO-HEME D1 DEHYDROGENASE"/>
    <property type="match status" value="1"/>
</dbReference>
<feature type="signal peptide" evidence="1">
    <location>
        <begin position="1"/>
        <end position="21"/>
    </location>
</feature>
<gene>
    <name evidence="2" type="ORF">SFMTTN_2711</name>
</gene>
<evidence type="ECO:0000313" key="2">
    <source>
        <dbReference type="EMBL" id="GBL46885.1"/>
    </source>
</evidence>
<dbReference type="Proteomes" id="UP000286806">
    <property type="component" value="Unassembled WGS sequence"/>
</dbReference>
<organism evidence="2 3">
    <name type="scientific">Sulfuriferula multivorans</name>
    <dbReference type="NCBI Taxonomy" id="1559896"/>
    <lineage>
        <taxon>Bacteria</taxon>
        <taxon>Pseudomonadati</taxon>
        <taxon>Pseudomonadota</taxon>
        <taxon>Betaproteobacteria</taxon>
        <taxon>Nitrosomonadales</taxon>
        <taxon>Sulfuricellaceae</taxon>
        <taxon>Sulfuriferula</taxon>
    </lineage>
</organism>
<dbReference type="AlphaFoldDB" id="A0A401JGY5"/>
<protein>
    <recommendedName>
        <fullName evidence="4">YncE family protein</fullName>
    </recommendedName>
</protein>
<sequence length="349" mass="36711">MNSKQSIHFSSILLASLIVVAAPVAQAKTDAGADSLHILVGAFPSAPMGAGPGKLAEIRLPGDSAQVVDFGKAGTPTGNSFYVAVDAQNQQLFVPSVAGTTNVIDLATNKLVRQFKSIPGGRAAIVSPDHSMVFILSGKTLAAYSTNDDTLRYQVPVGGNAMAFNTDGSHLYVGGNMNKTIADINPSNGHIEHQISIGHSGDLAWANGKLFSADIKSGVMSAYNPATDHIYNIQTNEVDPNFSYNKILMAKAGFMQLSVSPSQDSVYAAGFSGHILRFSTAEPAYLGQVKVSVGKAGPDKLSGLAVLPNTDEAITTIENRHESVIVDLHNGKVLKRQPNLASNRWVAAL</sequence>
<dbReference type="PANTHER" id="PTHR47197">
    <property type="entry name" value="PROTEIN NIRF"/>
    <property type="match status" value="1"/>
</dbReference>
<reference evidence="2 3" key="1">
    <citation type="journal article" date="2019" name="Front. Microbiol.">
        <title>Genomes of Neutrophilic Sulfur-Oxidizing Chemolithoautotrophs Representing 9 Proteobacterial Species From 8 Genera.</title>
        <authorList>
            <person name="Watanabe T."/>
            <person name="Kojima H."/>
            <person name="Umezawa K."/>
            <person name="Hori C."/>
            <person name="Takasuka T.E."/>
            <person name="Kato Y."/>
            <person name="Fukui M."/>
        </authorList>
    </citation>
    <scope>NUCLEOTIDE SEQUENCE [LARGE SCALE GENOMIC DNA]</scope>
    <source>
        <strain evidence="2 3">TTN</strain>
    </source>
</reference>
<comment type="caution">
    <text evidence="2">The sequence shown here is derived from an EMBL/GenBank/DDBJ whole genome shotgun (WGS) entry which is preliminary data.</text>
</comment>
<dbReference type="Gene3D" id="2.130.10.10">
    <property type="entry name" value="YVTN repeat-like/Quinoprotein amine dehydrogenase"/>
    <property type="match status" value="1"/>
</dbReference>
<dbReference type="RefSeq" id="WP_124705667.1">
    <property type="nucleotide sequence ID" value="NZ_BGOW01000029.1"/>
</dbReference>
<evidence type="ECO:0000313" key="3">
    <source>
        <dbReference type="Proteomes" id="UP000286806"/>
    </source>
</evidence>
<dbReference type="InterPro" id="IPR051200">
    <property type="entry name" value="Host-pathogen_enzymatic-act"/>
</dbReference>
<feature type="chain" id="PRO_5019364097" description="YncE family protein" evidence="1">
    <location>
        <begin position="22"/>
        <end position="349"/>
    </location>
</feature>
<evidence type="ECO:0000256" key="1">
    <source>
        <dbReference type="SAM" id="SignalP"/>
    </source>
</evidence>
<dbReference type="InterPro" id="IPR015943">
    <property type="entry name" value="WD40/YVTN_repeat-like_dom_sf"/>
</dbReference>
<proteinExistence type="predicted"/>
<keyword evidence="3" id="KW-1185">Reference proteome</keyword>
<accession>A0A401JGY5</accession>
<keyword evidence="1" id="KW-0732">Signal</keyword>
<name>A0A401JGY5_9PROT</name>
<dbReference type="EMBL" id="BGOW01000029">
    <property type="protein sequence ID" value="GBL46885.1"/>
    <property type="molecule type" value="Genomic_DNA"/>
</dbReference>
<evidence type="ECO:0008006" key="4">
    <source>
        <dbReference type="Google" id="ProtNLM"/>
    </source>
</evidence>
<dbReference type="OrthoDB" id="9156854at2"/>
<dbReference type="SUPFAM" id="SSF50969">
    <property type="entry name" value="YVTN repeat-like/Quinoprotein amine dehydrogenase"/>
    <property type="match status" value="1"/>
</dbReference>